<dbReference type="Gene3D" id="3.60.21.10">
    <property type="match status" value="1"/>
</dbReference>
<reference evidence="3" key="1">
    <citation type="submission" date="2017-09" db="EMBL/GenBank/DDBJ databases">
        <title>Polyketide synthases of a Diaporthe helianthi virulent isolate.</title>
        <authorList>
            <person name="Baroncelli R."/>
        </authorList>
    </citation>
    <scope>NUCLEOTIDE SEQUENCE [LARGE SCALE GENOMIC DNA]</scope>
    <source>
        <strain evidence="3">7/96</strain>
    </source>
</reference>
<dbReference type="InterPro" id="IPR004843">
    <property type="entry name" value="Calcineurin-like_PHP"/>
</dbReference>
<accession>A0A2P5IB10</accession>
<dbReference type="AlphaFoldDB" id="A0A2P5IB10"/>
<sequence length="555" mass="62467">MTRRIVRTIVQVSSVALVTFLVVFFLDRNFRVLPSAIHEYMPQHHAGLLITDITIKKCSSINVFSSCRLDPDVWHRIEKDLYLGKTVVTSAYIHVRRKKEEELTSDDKVIIDVNVGRLDPGTNKKGQADERWEPREAGLWIKRSAKKVAIDSKRTITAVDVLFGDDAVEARDGWEMPEKGTPLLLDGGPKVPSAHITVRRGSQQDPYKPQLRIKENGKFKVMQVSDMHLSTGVGVCRDAMPEGPESDRCEADPRTLDFVTRVLEDEKPDLVVLSGDQINGDTAPDAQSAVFKYAQLLVKHKVPYVTILGNHDDEGAAGASLTRANQMALVETLPYSLSKSGPEDIDGVGNYYVEILAKGSSKHSAVTVYLLDSHSYSPDERRFKGYDWIKKNQIDWFRQTAQGLKKKHKEYTHLHLNIAFIHIPLPEYRDTEQFFKGEWREGVTAPNYNSGFRDALVEQGVSMISCGHDHANEYCALSQNPDSKKPELWMCYAGGSGFGGYGGYGGFHRKIRIFDLDLNDGRITTWKRVEWGETKQKIDEQMIVDAGKPTAPMEE</sequence>
<proteinExistence type="predicted"/>
<feature type="transmembrane region" description="Helical" evidence="1">
    <location>
        <begin position="5"/>
        <end position="26"/>
    </location>
</feature>
<comment type="caution">
    <text evidence="3">The sequence shown here is derived from an EMBL/GenBank/DDBJ whole genome shotgun (WGS) entry which is preliminary data.</text>
</comment>
<dbReference type="SUPFAM" id="SSF56300">
    <property type="entry name" value="Metallo-dependent phosphatases"/>
    <property type="match status" value="1"/>
</dbReference>
<dbReference type="Pfam" id="PF00149">
    <property type="entry name" value="Metallophos"/>
    <property type="match status" value="1"/>
</dbReference>
<dbReference type="InterPro" id="IPR029052">
    <property type="entry name" value="Metallo-depent_PP-like"/>
</dbReference>
<keyword evidence="1" id="KW-0472">Membrane</keyword>
<organism evidence="3 4">
    <name type="scientific">Diaporthe helianthi</name>
    <dbReference type="NCBI Taxonomy" id="158607"/>
    <lineage>
        <taxon>Eukaryota</taxon>
        <taxon>Fungi</taxon>
        <taxon>Dikarya</taxon>
        <taxon>Ascomycota</taxon>
        <taxon>Pezizomycotina</taxon>
        <taxon>Sordariomycetes</taxon>
        <taxon>Sordariomycetidae</taxon>
        <taxon>Diaporthales</taxon>
        <taxon>Diaporthaceae</taxon>
        <taxon>Diaporthe</taxon>
    </lineage>
</organism>
<name>A0A2P5IB10_DIAHE</name>
<dbReference type="InParanoid" id="A0A2P5IB10"/>
<gene>
    <name evidence="3" type="ORF">DHEL01_v201906</name>
</gene>
<keyword evidence="1" id="KW-0812">Transmembrane</keyword>
<evidence type="ECO:0000313" key="3">
    <source>
        <dbReference type="EMBL" id="POS79699.1"/>
    </source>
</evidence>
<dbReference type="FunCoup" id="A0A2P5IB10">
    <property type="interactions" value="60"/>
</dbReference>
<dbReference type="STRING" id="158607.A0A2P5IB10"/>
<dbReference type="GO" id="GO:0005737">
    <property type="term" value="C:cytoplasm"/>
    <property type="evidence" value="ECO:0007669"/>
    <property type="project" value="TreeGrafter"/>
</dbReference>
<feature type="domain" description="Calcineurin-like phosphoesterase" evidence="2">
    <location>
        <begin position="219"/>
        <end position="471"/>
    </location>
</feature>
<evidence type="ECO:0000259" key="2">
    <source>
        <dbReference type="Pfam" id="PF00149"/>
    </source>
</evidence>
<dbReference type="EMBL" id="MAVT02000094">
    <property type="protein sequence ID" value="POS79699.1"/>
    <property type="molecule type" value="Genomic_DNA"/>
</dbReference>
<dbReference type="GO" id="GO:0004721">
    <property type="term" value="F:phosphoprotein phosphatase activity"/>
    <property type="evidence" value="ECO:0007669"/>
    <property type="project" value="TreeGrafter"/>
</dbReference>
<dbReference type="CDD" id="cd07383">
    <property type="entry name" value="MPP_Dcr2"/>
    <property type="match status" value="1"/>
</dbReference>
<evidence type="ECO:0000256" key="1">
    <source>
        <dbReference type="SAM" id="Phobius"/>
    </source>
</evidence>
<dbReference type="OrthoDB" id="783096at2759"/>
<dbReference type="PANTHER" id="PTHR32440">
    <property type="entry name" value="PHOSPHATASE DCR2-RELATED-RELATED"/>
    <property type="match status" value="1"/>
</dbReference>
<evidence type="ECO:0000313" key="4">
    <source>
        <dbReference type="Proteomes" id="UP000094444"/>
    </source>
</evidence>
<dbReference type="FunFam" id="3.60.21.10:FF:000054">
    <property type="entry name" value="DCR2p Phosphoesterase"/>
    <property type="match status" value="1"/>
</dbReference>
<dbReference type="PANTHER" id="PTHR32440:SF0">
    <property type="entry name" value="PHOSPHATASE DCR2-RELATED"/>
    <property type="match status" value="1"/>
</dbReference>
<dbReference type="Proteomes" id="UP000094444">
    <property type="component" value="Unassembled WGS sequence"/>
</dbReference>
<keyword evidence="4" id="KW-1185">Reference proteome</keyword>
<protein>
    <submittedName>
        <fullName evidence="3">Calcineurin-like phosphoesterase</fullName>
    </submittedName>
</protein>
<keyword evidence="1" id="KW-1133">Transmembrane helix</keyword>